<dbReference type="SUPFAM" id="SSF53098">
    <property type="entry name" value="Ribonuclease H-like"/>
    <property type="match status" value="1"/>
</dbReference>
<dbReference type="OrthoDB" id="445826at2759"/>
<dbReference type="InterPro" id="IPR036691">
    <property type="entry name" value="Endo/exonu/phosph_ase_sf"/>
</dbReference>
<dbReference type="InterPro" id="IPR036397">
    <property type="entry name" value="RNaseH_sf"/>
</dbReference>
<proteinExistence type="predicted"/>
<protein>
    <recommendedName>
        <fullName evidence="5">Reverse transcriptase domain-containing protein</fullName>
    </recommendedName>
</protein>
<evidence type="ECO:0000256" key="2">
    <source>
        <dbReference type="SAM" id="Phobius"/>
    </source>
</evidence>
<reference evidence="3 4" key="1">
    <citation type="journal article" date="2020" name="ISME J.">
        <title>Uncovering the hidden diversity of litter-decomposition mechanisms in mushroom-forming fungi.</title>
        <authorList>
            <person name="Floudas D."/>
            <person name="Bentzer J."/>
            <person name="Ahren D."/>
            <person name="Johansson T."/>
            <person name="Persson P."/>
            <person name="Tunlid A."/>
        </authorList>
    </citation>
    <scope>NUCLEOTIDE SEQUENCE [LARGE SCALE GENOMIC DNA]</scope>
    <source>
        <strain evidence="3 4">CBS 661.87</strain>
    </source>
</reference>
<dbReference type="InterPro" id="IPR012337">
    <property type="entry name" value="RNaseH-like_sf"/>
</dbReference>
<dbReference type="Gene3D" id="3.60.10.10">
    <property type="entry name" value="Endonuclease/exonuclease/phosphatase"/>
    <property type="match status" value="1"/>
</dbReference>
<organism evidence="3 4">
    <name type="scientific">Tricholomella constricta</name>
    <dbReference type="NCBI Taxonomy" id="117010"/>
    <lineage>
        <taxon>Eukaryota</taxon>
        <taxon>Fungi</taxon>
        <taxon>Dikarya</taxon>
        <taxon>Basidiomycota</taxon>
        <taxon>Agaricomycotina</taxon>
        <taxon>Agaricomycetes</taxon>
        <taxon>Agaricomycetidae</taxon>
        <taxon>Agaricales</taxon>
        <taxon>Tricholomatineae</taxon>
        <taxon>Lyophyllaceae</taxon>
        <taxon>Tricholomella</taxon>
    </lineage>
</organism>
<keyword evidence="2" id="KW-0472">Membrane</keyword>
<feature type="compositionally biased region" description="Polar residues" evidence="1">
    <location>
        <begin position="486"/>
        <end position="502"/>
    </location>
</feature>
<feature type="region of interest" description="Disordered" evidence="1">
    <location>
        <begin position="472"/>
        <end position="565"/>
    </location>
</feature>
<evidence type="ECO:0008006" key="5">
    <source>
        <dbReference type="Google" id="ProtNLM"/>
    </source>
</evidence>
<dbReference type="Proteomes" id="UP000565441">
    <property type="component" value="Unassembled WGS sequence"/>
</dbReference>
<keyword evidence="4" id="KW-1185">Reference proteome</keyword>
<evidence type="ECO:0000256" key="1">
    <source>
        <dbReference type="SAM" id="MobiDB-lite"/>
    </source>
</evidence>
<sequence length="2300" mass="256825">MASEVSGPTFELDAAYSPPPLMGAAADEGYQQELSVLPPQAHLSKGVELIVRGLDRTSPYSAVQHLQRLLDDLGKRSKLPNLSVVQPMRDAAPTHCLDYAVVTFHGEYRANPRPDYMSAVGEMIRGLGEGISVGWNIAPGYDKLRTAWFRDDHGIGIGELKRGLEAILKQNHYDFQVCTANTATSPPRVTFQFIKKDHIDRLMRQPPVIKGHSVVPRTPRYVEPLYALEVAVVGVASYNDPQMIIDRYLQAKYGQMAQTKLIRSSRLVLDEVVYCVVLETPEITARFVQEPFAAFEGLDVQPSKPEYLYILNQRGFPTQWQRASGSSPSTDLHVQTQLDSFRTQQTSFQDTLTTLANRQQDMFQDFLGAQREMGTMFGNMISNVSYQSQLSSAQAELTSLKLTYTATHMMARLSNSDDFAVEMRGYADGVRQELTASEQRVAVARQNLAALQIQSGPQLLPAATLVQEAGVPSRTFDDSHGGSGVDGQTSPAPGHPQSSQGQPVGPLTPPGLAPPPTRRSPGASSPQGQSGQTPVTAATSSKPKRKSNVKHPMQAGGPESDPKRARVLADRRESMDVDDDDGPRSQVCFYTASLPFPLHLLLGLRRAVNLGVEIFQLFLGWGPPLYHYSFSCLSQNSYPLTCLLSSLCLFCTCITRCFLFLLHSRPLCVLLFLSFLLLFPPVLAVTPHHSPSPSNFRMFAANINGFANPIKISAVRGAILREAPHIFVLGETKSSAPVSGEFSVPDYQLLDAPGVSTGARHRGKWGLLVGVRRSTLTILRTFTPPHLVGRVLVCDVLLPDSYGHVIQHRVIALYAPWDPGGSDFDSPALFWNAISELCREAPFGFSLIGDFNAVSCAEESSSSLPSSPSILNQPIYAQFLYHSNAFDAWSIRPDRSWQRDWTFKSFSGTFGHRAILDRLAVSHVGVLTSYVHTLTDFIPGTDHRPILGHVVLVPRENPRRPLVPPPVPATEYNPRCHYPRKSERFRLADFAQSVDQRLHVAFSENGPARLQDDDDFSHLYHAFNQIILDAADQHFQRPQQPSRLATQISNPTIRLVLRGVHQINRLISALKRGVPWAADQWARSIMDAYYAQHEEYRSAFSADHLLHYLRHLRRQLHQCRFHEEKQEAQSRSDRRHFQRVQTLLHGGSAKVFFPASLSPLPLALSSAADDSLEHLVTGPQRIRDTTVQYFQRLYQRTARPPQPKPWTETPSIHRIACEVDRDPFQWPRALTVSDLRQLLKSGNRRPAPGPDGWEKWWLASLSDTGLGPVLRLLNYILTHSRVPECIKPVTLSTIHKRGPNTNLSNYRGITCSNLLANLPFAWLNKKLLPYLTRHGIVPASQVATQPGVQHRDLLSLLAQIQAWAKREQVPLYALQRDQKKGFDMLEPAGFYDALDAYHLPPSISLLDASSQEEVPYRVKTAYGLTDVFVVDGVTKQGGSLSPLKCTITTSLLSHWLSDISRHMGQSLALSSHQSRIGRPHVPSDSAVIPISMVEAMDDSIIWDTDWPRLLHKARLADRFQTSYGWETAWRKSAVYVFNADFDPPNQEFVKVPSVSPADPSSHDTTWNDVPVFRDHIRFLKVPVNRPDLQYMHLRDIINTFHLPYTRRPLPFTALSRIISQRLISKLRPCLQLQPIHPSDALKLDHLVASKVHQYLGFPFRFSTGLFTQPVYARGFGFPSLALINEVACISGLRRDLCHPVELFRVVAAVTLNDWTCSLNACLSPVQHPLPPPSSAKYLPKMPASWIFANNSLYKNQIRLYPTDLSFLLSPDLSIEHYANLLDTTPSFSPPHPSPTISRLLLSRMYRRGFHTLRHLGFVSLSPDYHTPVFHVVTPPTVHSASPTSSLSRDWHNLLSWFTATFPYISTLSPASPDLLLPPSLRRATAEHLLLSLPSAPPHMTQHHLPDRVYGSDASLIPPSPPTILPINFSQPPSSLTLSVIGPSSGLLASLVSPRYIATTSHAEVAGCLSATLFAKHNHGGTVYTDYLPVVNWLAASSPSAPSAFHRWLRDILRDERGEVNIVHVKAHTASQSLPARLNRAADHAASRCHSLYNPPPAFPTPTFLLQPYCIFIPERGFFEGSIAHYLQRQQAEAFSTSNAVWSSRLTSPLLYDPTPPPSYLYQRSPYAYAAIIQLYARSGQLDSGDLLASRFDVGYLPWCRFGCDAIESPHHLFVNCFHFANLRHSSMFDLLAVIETTVNAVPLPTRRSIIDLTASLFSDSTSWPMGQTRFYLGFLPCISHLPLSTTLRSRITNTWHTASIHLAGRIWAKTRQKAFDLFRPSRPSPPTYRIPEVLQSLFHL</sequence>
<dbReference type="EMBL" id="JAACJP010000016">
    <property type="protein sequence ID" value="KAF5379366.1"/>
    <property type="molecule type" value="Genomic_DNA"/>
</dbReference>
<comment type="caution">
    <text evidence="3">The sequence shown here is derived from an EMBL/GenBank/DDBJ whole genome shotgun (WGS) entry which is preliminary data.</text>
</comment>
<keyword evidence="2" id="KW-1133">Transmembrane helix</keyword>
<accession>A0A8H5H9D5</accession>
<feature type="compositionally biased region" description="Pro residues" evidence="1">
    <location>
        <begin position="506"/>
        <end position="518"/>
    </location>
</feature>
<keyword evidence="2" id="KW-0812">Transmembrane</keyword>
<dbReference type="SUPFAM" id="SSF56219">
    <property type="entry name" value="DNase I-like"/>
    <property type="match status" value="1"/>
</dbReference>
<name>A0A8H5H9D5_9AGAR</name>
<feature type="transmembrane region" description="Helical" evidence="2">
    <location>
        <begin position="638"/>
        <end position="662"/>
    </location>
</feature>
<feature type="transmembrane region" description="Helical" evidence="2">
    <location>
        <begin position="669"/>
        <end position="688"/>
    </location>
</feature>
<dbReference type="GO" id="GO:0003676">
    <property type="term" value="F:nucleic acid binding"/>
    <property type="evidence" value="ECO:0007669"/>
    <property type="project" value="InterPro"/>
</dbReference>
<gene>
    <name evidence="3" type="ORF">D9615_006585</name>
</gene>
<evidence type="ECO:0000313" key="4">
    <source>
        <dbReference type="Proteomes" id="UP000565441"/>
    </source>
</evidence>
<feature type="compositionally biased region" description="Low complexity" evidence="1">
    <location>
        <begin position="519"/>
        <end position="534"/>
    </location>
</feature>
<dbReference type="Gene3D" id="3.30.420.10">
    <property type="entry name" value="Ribonuclease H-like superfamily/Ribonuclease H"/>
    <property type="match status" value="1"/>
</dbReference>
<evidence type="ECO:0000313" key="3">
    <source>
        <dbReference type="EMBL" id="KAF5379366.1"/>
    </source>
</evidence>